<dbReference type="EMBL" id="FTLX01000010">
    <property type="protein sequence ID" value="SIR54165.1"/>
    <property type="molecule type" value="Genomic_DNA"/>
</dbReference>
<evidence type="ECO:0008006" key="6">
    <source>
        <dbReference type="Google" id="ProtNLM"/>
    </source>
</evidence>
<sequence>MKKWATFTAAGVLTMGLAACGQTAEPTTETTEEQTSDMTLEEVFDKSMEVSNATESLSAKIDMTQNMKQPSQDLEMETSSVMDMDITMDPLAIYQKGTTTMKMDGSEEEQTMDMEMYMTEQGFFMNDSTTGQWMKLPSEMYDQIAQMTEQQSDPSQQLKQLETFKDDFTFEQTDSEYVLKLSAAGDEFNALIEEQMSQFMPELEGEENQAAMDEMMEAMNIEKVDYTINIDKETFETTAVDMIMDMTMEMEGEKMDMNQVMNADYSNYNGVETITVPEDVVNGAQEMQM</sequence>
<dbReference type="OrthoDB" id="1957331at2"/>
<reference evidence="3 4" key="1">
    <citation type="submission" date="2017-01" db="EMBL/GenBank/DDBJ databases">
        <authorList>
            <person name="Mah S.A."/>
            <person name="Swanson W.J."/>
            <person name="Moy G.W."/>
            <person name="Vacquier V.D."/>
        </authorList>
    </citation>
    <scope>NUCLEOTIDE SEQUENCE [LARGE SCALE GENOMIC DNA]</scope>
    <source>
        <strain evidence="3 4">NIO-1016</strain>
    </source>
</reference>
<dbReference type="Pfam" id="PF20316">
    <property type="entry name" value="DUF6612"/>
    <property type="match status" value="1"/>
</dbReference>
<proteinExistence type="predicted"/>
<dbReference type="Proteomes" id="UP000186385">
    <property type="component" value="Unassembled WGS sequence"/>
</dbReference>
<reference evidence="5" key="2">
    <citation type="submission" date="2017-03" db="EMBL/GenBank/DDBJ databases">
        <title>Bacillus sp. V-88(T) DSM27956, whole genome shotgun sequencing project.</title>
        <authorList>
            <person name="Dastager S.G."/>
            <person name="Neurgaonkar P.S."/>
            <person name="Dharne M.S."/>
        </authorList>
    </citation>
    <scope>NUCLEOTIDE SEQUENCE [LARGE SCALE GENOMIC DNA]</scope>
    <source>
        <strain evidence="5">DSM 25145</strain>
    </source>
</reference>
<dbReference type="Proteomes" id="UP000215545">
    <property type="component" value="Unassembled WGS sequence"/>
</dbReference>
<evidence type="ECO:0000313" key="3">
    <source>
        <dbReference type="EMBL" id="SIR54165.1"/>
    </source>
</evidence>
<dbReference type="InterPro" id="IPR046720">
    <property type="entry name" value="DUF6612"/>
</dbReference>
<dbReference type="EMBL" id="MWSK01000010">
    <property type="protein sequence ID" value="OXS74530.1"/>
    <property type="molecule type" value="Genomic_DNA"/>
</dbReference>
<keyword evidence="1" id="KW-0732">Signal</keyword>
<dbReference type="RefSeq" id="WP_045852317.1">
    <property type="nucleotide sequence ID" value="NZ_FTLX01000010.1"/>
</dbReference>
<dbReference type="AlphaFoldDB" id="A0A1N7BS65"/>
<evidence type="ECO:0000256" key="1">
    <source>
        <dbReference type="SAM" id="SignalP"/>
    </source>
</evidence>
<feature type="signal peptide" evidence="1">
    <location>
        <begin position="1"/>
        <end position="24"/>
    </location>
</feature>
<reference evidence="2" key="3">
    <citation type="submission" date="2017-03" db="EMBL/GenBank/DDBJ databases">
        <authorList>
            <person name="Dastager S.G."/>
            <person name="Neurgaonkar P.S."/>
            <person name="Dharne M.S."/>
        </authorList>
    </citation>
    <scope>NUCLEOTIDE SEQUENCE</scope>
    <source>
        <strain evidence="2">DSM 25145</strain>
    </source>
</reference>
<keyword evidence="5" id="KW-1185">Reference proteome</keyword>
<dbReference type="STRING" id="1017273.SAMN05443094_11048"/>
<dbReference type="PROSITE" id="PS51257">
    <property type="entry name" value="PROKAR_LIPOPROTEIN"/>
    <property type="match status" value="1"/>
</dbReference>
<evidence type="ECO:0000313" key="2">
    <source>
        <dbReference type="EMBL" id="OXS74530.1"/>
    </source>
</evidence>
<accession>A0A1N7BS65</accession>
<evidence type="ECO:0000313" key="4">
    <source>
        <dbReference type="Proteomes" id="UP000186385"/>
    </source>
</evidence>
<gene>
    <name evidence="2" type="ORF">B1B05_16700</name>
    <name evidence="3" type="ORF">SAMN05443094_11048</name>
</gene>
<feature type="chain" id="PRO_5039507354" description="Lipoprotein" evidence="1">
    <location>
        <begin position="25"/>
        <end position="289"/>
    </location>
</feature>
<name>A0A1N7BS65_9BACI</name>
<evidence type="ECO:0000313" key="5">
    <source>
        <dbReference type="Proteomes" id="UP000215545"/>
    </source>
</evidence>
<organism evidence="3 4">
    <name type="scientific">Domibacillus enclensis</name>
    <dbReference type="NCBI Taxonomy" id="1017273"/>
    <lineage>
        <taxon>Bacteria</taxon>
        <taxon>Bacillati</taxon>
        <taxon>Bacillota</taxon>
        <taxon>Bacilli</taxon>
        <taxon>Bacillales</taxon>
        <taxon>Bacillaceae</taxon>
        <taxon>Domibacillus</taxon>
    </lineage>
</organism>
<protein>
    <recommendedName>
        <fullName evidence="6">Lipoprotein</fullName>
    </recommendedName>
</protein>